<accession>K0Q502</accession>
<dbReference type="HOGENOM" id="CLU_2737300_0_0_5"/>
<evidence type="ECO:0000313" key="2">
    <source>
        <dbReference type="Proteomes" id="UP000009319"/>
    </source>
</evidence>
<organism evidence="1 2">
    <name type="scientific">Rhizobium mesoamericanum STM3625</name>
    <dbReference type="NCBI Taxonomy" id="1211777"/>
    <lineage>
        <taxon>Bacteria</taxon>
        <taxon>Pseudomonadati</taxon>
        <taxon>Pseudomonadota</taxon>
        <taxon>Alphaproteobacteria</taxon>
        <taxon>Hyphomicrobiales</taxon>
        <taxon>Rhizobiaceae</taxon>
        <taxon>Rhizobium/Agrobacterium group</taxon>
        <taxon>Rhizobium</taxon>
    </lineage>
</organism>
<dbReference type="Proteomes" id="UP000009319">
    <property type="component" value="Unassembled WGS sequence"/>
</dbReference>
<protein>
    <submittedName>
        <fullName evidence="1">Uncharacterized protein</fullName>
    </submittedName>
</protein>
<dbReference type="STRING" id="1211777.BN77_p270018"/>
<reference evidence="1 2" key="1">
    <citation type="journal article" date="2013" name="Genome Announc.">
        <title>Draft Genome Sequence of Rhizobium mesoamericanum STM3625, a Nitrogen-Fixing Symbiont of Mimosa pudica Isolated in French Guiana (South America).</title>
        <authorList>
            <person name="Moulin L."/>
            <person name="Mornico D."/>
            <person name="Melkonian R."/>
            <person name="Klonowska A."/>
        </authorList>
    </citation>
    <scope>NUCLEOTIDE SEQUENCE [LARGE SCALE GENOMIC DNA]</scope>
    <source>
        <strain evidence="1 2">STM3625</strain>
    </source>
</reference>
<dbReference type="AlphaFoldDB" id="K0Q502"/>
<evidence type="ECO:0000313" key="1">
    <source>
        <dbReference type="EMBL" id="CCM80345.1"/>
    </source>
</evidence>
<gene>
    <name evidence="1" type="ORF">BN77_p270018</name>
</gene>
<dbReference type="EMBL" id="CANI01000090">
    <property type="protein sequence ID" value="CCM80345.1"/>
    <property type="molecule type" value="Genomic_DNA"/>
</dbReference>
<keyword evidence="2" id="KW-1185">Reference proteome</keyword>
<sequence>MDEHARNGDPHATAIGLKSATVLNQANKTGKTIAFVIQIKDLFPLSWEPFLKAARKTAVHGAVICGLEAMT</sequence>
<proteinExistence type="predicted"/>
<comment type="caution">
    <text evidence="1">The sequence shown here is derived from an EMBL/GenBank/DDBJ whole genome shotgun (WGS) entry which is preliminary data.</text>
</comment>
<name>K0Q502_9HYPH</name>